<keyword evidence="13" id="KW-1185">Reference proteome</keyword>
<keyword evidence="7" id="KW-0472">Membrane</keyword>
<comment type="subcellular location">
    <subcellularLocation>
        <location evidence="1">Membrane</location>
    </subcellularLocation>
    <subcellularLocation>
        <location evidence="2">Secreted</location>
    </subcellularLocation>
</comment>
<name>A0AAD8FSU4_ACIOX</name>
<dbReference type="PANTHER" id="PTHR46096">
    <property type="entry name" value="PERFORIN-1"/>
    <property type="match status" value="1"/>
</dbReference>
<dbReference type="PROSITE" id="PS00279">
    <property type="entry name" value="MACPF_1"/>
    <property type="match status" value="1"/>
</dbReference>
<dbReference type="PANTHER" id="PTHR46096:SF3">
    <property type="entry name" value="PERFORIN-1"/>
    <property type="match status" value="1"/>
</dbReference>
<sequence>MERRSGQLVFYFLSWTLHFLSHPALLEACTTGTANECKEAEFVPGYNLAGEGFDIVKMVRKGAYVINVNDWSTKKKTCTLCKNPFLENKAQKLPLSVVDWRALSHCKMKVSSSVYDSSESLVNDSTSSVDNNWKVGLDIDISPKYKPSMMLAGSKSNLARYSMEKTKKDKFSFASHEIHCTHYSYRLVEMPHLHGEFAKSIKRLPMTYDKDTRASYRSLIDVYGTHFIKQVQLGGKVKSTTSIRTCEASLKGLSETEVKDCLDLEASTTIGQAANFKTEAHHCKKDKKKLGTALNFHSMFSDRHSEVTGGQAGTTDLLFSGETDPAAYQQWMESLKTNPDVIFYSLLPIHNLVRFKGPKKDNLKQALQDYILENAFLKTCSGQCKGGSSPSARDPCSCVCQESSDINSQCCPTQPGLAKLRVEVSKATGLWGDTTSKTDAFVKVSYGSKIVQTTVIDNNDNPVWGARFDFGPVKMSMAEELQFEVWDEDNMWYKRWNDFLGKCAIKPRRGSDLSEMCTLNHGTLYFSYTLECGPSLGGPTCGEYVPSPMSAELMQSFVSRNAVPLPHSLVAEMMKGYSGLEPPSSSGNRSREE</sequence>
<dbReference type="InterPro" id="IPR000008">
    <property type="entry name" value="C2_dom"/>
</dbReference>
<keyword evidence="5 9" id="KW-0732">Signal</keyword>
<comment type="similarity">
    <text evidence="3">Belongs to the complement C6/C7/C8/C9 family.</text>
</comment>
<dbReference type="Pfam" id="PF00168">
    <property type="entry name" value="C2"/>
    <property type="match status" value="1"/>
</dbReference>
<dbReference type="InterPro" id="IPR020863">
    <property type="entry name" value="MACPF_CS"/>
</dbReference>
<dbReference type="GO" id="GO:0005509">
    <property type="term" value="F:calcium ion binding"/>
    <property type="evidence" value="ECO:0007669"/>
    <property type="project" value="InterPro"/>
</dbReference>
<feature type="signal peptide" evidence="9">
    <location>
        <begin position="1"/>
        <end position="28"/>
    </location>
</feature>
<evidence type="ECO:0000256" key="6">
    <source>
        <dbReference type="ARBA" id="ARBA00022852"/>
    </source>
</evidence>
<dbReference type="SUPFAM" id="SSF49562">
    <property type="entry name" value="C2 domain (Calcium/lipid-binding domain, CaLB)"/>
    <property type="match status" value="1"/>
</dbReference>
<evidence type="ECO:0000256" key="3">
    <source>
        <dbReference type="ARBA" id="ARBA00009214"/>
    </source>
</evidence>
<dbReference type="PROSITE" id="PS50004">
    <property type="entry name" value="C2"/>
    <property type="match status" value="1"/>
</dbReference>
<keyword evidence="4" id="KW-0964">Secreted</keyword>
<evidence type="ECO:0000256" key="4">
    <source>
        <dbReference type="ARBA" id="ARBA00022525"/>
    </source>
</evidence>
<proteinExistence type="inferred from homology"/>
<evidence type="ECO:0000313" key="13">
    <source>
        <dbReference type="Proteomes" id="UP001230051"/>
    </source>
</evidence>
<dbReference type="GO" id="GO:0140911">
    <property type="term" value="F:pore-forming activity"/>
    <property type="evidence" value="ECO:0007669"/>
    <property type="project" value="InterPro"/>
</dbReference>
<evidence type="ECO:0000259" key="10">
    <source>
        <dbReference type="PROSITE" id="PS50004"/>
    </source>
</evidence>
<feature type="domain" description="C2" evidence="10">
    <location>
        <begin position="400"/>
        <end position="526"/>
    </location>
</feature>
<dbReference type="Gene3D" id="2.60.40.150">
    <property type="entry name" value="C2 domain"/>
    <property type="match status" value="1"/>
</dbReference>
<dbReference type="AlphaFoldDB" id="A0AAD8FSU4"/>
<evidence type="ECO:0000256" key="9">
    <source>
        <dbReference type="SAM" id="SignalP"/>
    </source>
</evidence>
<protein>
    <submittedName>
        <fullName evidence="12">Perforin-1-like</fullName>
    </submittedName>
</protein>
<evidence type="ECO:0000256" key="5">
    <source>
        <dbReference type="ARBA" id="ARBA00022729"/>
    </source>
</evidence>
<accession>A0AAD8FSU4</accession>
<keyword evidence="8" id="KW-1015">Disulfide bond</keyword>
<dbReference type="GO" id="GO:0031640">
    <property type="term" value="P:killing of cells of another organism"/>
    <property type="evidence" value="ECO:0007669"/>
    <property type="project" value="UniProtKB-KW"/>
</dbReference>
<feature type="domain" description="MACPF" evidence="11">
    <location>
        <begin position="33"/>
        <end position="378"/>
    </location>
</feature>
<evidence type="ECO:0000256" key="1">
    <source>
        <dbReference type="ARBA" id="ARBA00004370"/>
    </source>
</evidence>
<evidence type="ECO:0000256" key="2">
    <source>
        <dbReference type="ARBA" id="ARBA00004613"/>
    </source>
</evidence>
<dbReference type="SMART" id="SM00239">
    <property type="entry name" value="C2"/>
    <property type="match status" value="1"/>
</dbReference>
<comment type="caution">
    <text evidence="12">The sequence shown here is derived from an EMBL/GenBank/DDBJ whole genome shotgun (WGS) entry which is preliminary data.</text>
</comment>
<dbReference type="GO" id="GO:0051607">
    <property type="term" value="P:defense response to virus"/>
    <property type="evidence" value="ECO:0007669"/>
    <property type="project" value="TreeGrafter"/>
</dbReference>
<dbReference type="EMBL" id="JAGXEW010000049">
    <property type="protein sequence ID" value="KAK1151939.1"/>
    <property type="molecule type" value="Genomic_DNA"/>
</dbReference>
<dbReference type="InterPro" id="IPR052784">
    <property type="entry name" value="Perforin-1_pore-forming"/>
</dbReference>
<evidence type="ECO:0000256" key="7">
    <source>
        <dbReference type="ARBA" id="ARBA00023136"/>
    </source>
</evidence>
<gene>
    <name evidence="12" type="primary">Prf1</name>
    <name evidence="12" type="ORF">AOXY_G31757</name>
</gene>
<dbReference type="SMART" id="SM00457">
    <property type="entry name" value="MACPF"/>
    <property type="match status" value="1"/>
</dbReference>
<feature type="chain" id="PRO_5042256960" evidence="9">
    <location>
        <begin position="29"/>
        <end position="593"/>
    </location>
</feature>
<dbReference type="GO" id="GO:0001913">
    <property type="term" value="P:T cell mediated cytotoxicity"/>
    <property type="evidence" value="ECO:0007669"/>
    <property type="project" value="TreeGrafter"/>
</dbReference>
<dbReference type="InterPro" id="IPR035892">
    <property type="entry name" value="C2_domain_sf"/>
</dbReference>
<dbReference type="Proteomes" id="UP001230051">
    <property type="component" value="Unassembled WGS sequence"/>
</dbReference>
<dbReference type="PROSITE" id="PS51412">
    <property type="entry name" value="MACPF_2"/>
    <property type="match status" value="1"/>
</dbReference>
<evidence type="ECO:0000313" key="12">
    <source>
        <dbReference type="EMBL" id="KAK1151939.1"/>
    </source>
</evidence>
<dbReference type="GO" id="GO:0022829">
    <property type="term" value="F:wide pore channel activity"/>
    <property type="evidence" value="ECO:0007669"/>
    <property type="project" value="TreeGrafter"/>
</dbReference>
<dbReference type="CDD" id="cd04032">
    <property type="entry name" value="C2_Perforin"/>
    <property type="match status" value="1"/>
</dbReference>
<dbReference type="InterPro" id="IPR020864">
    <property type="entry name" value="MACPF"/>
</dbReference>
<keyword evidence="6" id="KW-0204">Cytolysis</keyword>
<dbReference type="GO" id="GO:0005576">
    <property type="term" value="C:extracellular region"/>
    <property type="evidence" value="ECO:0007669"/>
    <property type="project" value="UniProtKB-SubCell"/>
</dbReference>
<dbReference type="Pfam" id="PF01823">
    <property type="entry name" value="MACPF"/>
    <property type="match status" value="1"/>
</dbReference>
<organism evidence="12 13">
    <name type="scientific">Acipenser oxyrinchus oxyrinchus</name>
    <dbReference type="NCBI Taxonomy" id="40147"/>
    <lineage>
        <taxon>Eukaryota</taxon>
        <taxon>Metazoa</taxon>
        <taxon>Chordata</taxon>
        <taxon>Craniata</taxon>
        <taxon>Vertebrata</taxon>
        <taxon>Euteleostomi</taxon>
        <taxon>Actinopterygii</taxon>
        <taxon>Chondrostei</taxon>
        <taxon>Acipenseriformes</taxon>
        <taxon>Acipenseridae</taxon>
        <taxon>Acipenser</taxon>
    </lineage>
</organism>
<reference evidence="12" key="1">
    <citation type="submission" date="2022-02" db="EMBL/GenBank/DDBJ databases">
        <title>Atlantic sturgeon de novo genome assembly.</title>
        <authorList>
            <person name="Stock M."/>
            <person name="Klopp C."/>
            <person name="Guiguen Y."/>
            <person name="Cabau C."/>
            <person name="Parinello H."/>
            <person name="Santidrian Yebra-Pimentel E."/>
            <person name="Kuhl H."/>
            <person name="Dirks R.P."/>
            <person name="Guessner J."/>
            <person name="Wuertz S."/>
            <person name="Du K."/>
            <person name="Schartl M."/>
        </authorList>
    </citation>
    <scope>NUCLEOTIDE SEQUENCE</scope>
    <source>
        <strain evidence="12">STURGEONOMICS-FGT-2020</strain>
        <tissue evidence="12">Whole blood</tissue>
    </source>
</reference>
<dbReference type="InterPro" id="IPR037300">
    <property type="entry name" value="Perforin-1_C2"/>
</dbReference>
<evidence type="ECO:0000259" key="11">
    <source>
        <dbReference type="PROSITE" id="PS51412"/>
    </source>
</evidence>
<dbReference type="GO" id="GO:0001771">
    <property type="term" value="P:immunological synapse formation"/>
    <property type="evidence" value="ECO:0007669"/>
    <property type="project" value="TreeGrafter"/>
</dbReference>
<evidence type="ECO:0000256" key="8">
    <source>
        <dbReference type="ARBA" id="ARBA00023157"/>
    </source>
</evidence>
<dbReference type="GO" id="GO:0016020">
    <property type="term" value="C:membrane"/>
    <property type="evidence" value="ECO:0007669"/>
    <property type="project" value="UniProtKB-SubCell"/>
</dbReference>